<reference evidence="2 3" key="1">
    <citation type="submission" date="2019-03" db="EMBL/GenBank/DDBJ databases">
        <authorList>
            <person name="Gaulin E."/>
            <person name="Dumas B."/>
        </authorList>
    </citation>
    <scope>NUCLEOTIDE SEQUENCE [LARGE SCALE GENOMIC DNA]</scope>
    <source>
        <strain evidence="2">CBS 568.67</strain>
    </source>
</reference>
<evidence type="ECO:0000313" key="2">
    <source>
        <dbReference type="EMBL" id="VFT92752.1"/>
    </source>
</evidence>
<organism evidence="2 3">
    <name type="scientific">Aphanomyces stellatus</name>
    <dbReference type="NCBI Taxonomy" id="120398"/>
    <lineage>
        <taxon>Eukaryota</taxon>
        <taxon>Sar</taxon>
        <taxon>Stramenopiles</taxon>
        <taxon>Oomycota</taxon>
        <taxon>Saprolegniomycetes</taxon>
        <taxon>Saprolegniales</taxon>
        <taxon>Verrucalvaceae</taxon>
        <taxon>Aphanomyces</taxon>
    </lineage>
</organism>
<reference evidence="1" key="2">
    <citation type="submission" date="2019-06" db="EMBL/GenBank/DDBJ databases">
        <title>Genomics analysis of Aphanomyces spp. identifies a new class of oomycete effector associated with host adaptation.</title>
        <authorList>
            <person name="Gaulin E."/>
        </authorList>
    </citation>
    <scope>NUCLEOTIDE SEQUENCE</scope>
    <source>
        <strain evidence="1">CBS 578.67</strain>
    </source>
</reference>
<keyword evidence="3" id="KW-1185">Reference proteome</keyword>
<accession>A0A485L4N8</accession>
<name>A0A485L4N8_9STRA</name>
<protein>
    <submittedName>
        <fullName evidence="2">Aste57867_15967 protein</fullName>
    </submittedName>
</protein>
<proteinExistence type="predicted"/>
<gene>
    <name evidence="2" type="primary">Aste57867_15967</name>
    <name evidence="1" type="ORF">As57867_015911</name>
    <name evidence="2" type="ORF">ASTE57867_15967</name>
</gene>
<dbReference type="AlphaFoldDB" id="A0A485L4N8"/>
<dbReference type="EMBL" id="CAADRA010005799">
    <property type="protein sequence ID" value="VFT92752.1"/>
    <property type="molecule type" value="Genomic_DNA"/>
</dbReference>
<dbReference type="OrthoDB" id="116024at2759"/>
<dbReference type="EMBL" id="VJMH01005778">
    <property type="protein sequence ID" value="KAF0693018.1"/>
    <property type="molecule type" value="Genomic_DNA"/>
</dbReference>
<evidence type="ECO:0000313" key="3">
    <source>
        <dbReference type="Proteomes" id="UP000332933"/>
    </source>
</evidence>
<evidence type="ECO:0000313" key="1">
    <source>
        <dbReference type="EMBL" id="KAF0693018.1"/>
    </source>
</evidence>
<sequence>MCDAAPSIALELPTASFPSIDAVFRLQLKTTMGDLPTSIWLESKHSKSQCKVTNVNDHKSPRSAPHALPSTVVVAALERGLRALGHCDKDATTKPEVEISLNVDTKLQLHLVVHIFGGFSVSYDFPMLPLALTKSDVLESNLRDLTDEVTAVGHQVQGPPPSPPTGLSSSTLGCIALFCLGVVDLFDQNMLAKSPSECPNRLRYLSLV</sequence>
<dbReference type="Proteomes" id="UP000332933">
    <property type="component" value="Unassembled WGS sequence"/>
</dbReference>